<evidence type="ECO:0000256" key="1">
    <source>
        <dbReference type="SAM" id="MobiDB-lite"/>
    </source>
</evidence>
<evidence type="ECO:0000313" key="3">
    <source>
        <dbReference type="Proteomes" id="UP000886520"/>
    </source>
</evidence>
<reference evidence="2" key="1">
    <citation type="submission" date="2021-01" db="EMBL/GenBank/DDBJ databases">
        <title>Adiantum capillus-veneris genome.</title>
        <authorList>
            <person name="Fang Y."/>
            <person name="Liao Q."/>
        </authorList>
    </citation>
    <scope>NUCLEOTIDE SEQUENCE</scope>
    <source>
        <strain evidence="2">H3</strain>
        <tissue evidence="2">Leaf</tissue>
    </source>
</reference>
<dbReference type="AlphaFoldDB" id="A0A9D4VDS0"/>
<feature type="compositionally biased region" description="Polar residues" evidence="1">
    <location>
        <begin position="97"/>
        <end position="112"/>
    </location>
</feature>
<protein>
    <submittedName>
        <fullName evidence="2">Uncharacterized protein</fullName>
    </submittedName>
</protein>
<organism evidence="2 3">
    <name type="scientific">Adiantum capillus-veneris</name>
    <name type="common">Maidenhair fern</name>
    <dbReference type="NCBI Taxonomy" id="13818"/>
    <lineage>
        <taxon>Eukaryota</taxon>
        <taxon>Viridiplantae</taxon>
        <taxon>Streptophyta</taxon>
        <taxon>Embryophyta</taxon>
        <taxon>Tracheophyta</taxon>
        <taxon>Polypodiopsida</taxon>
        <taxon>Polypodiidae</taxon>
        <taxon>Polypodiales</taxon>
        <taxon>Pteridineae</taxon>
        <taxon>Pteridaceae</taxon>
        <taxon>Vittarioideae</taxon>
        <taxon>Adiantum</taxon>
    </lineage>
</organism>
<accession>A0A9D4VDS0</accession>
<dbReference type="Proteomes" id="UP000886520">
    <property type="component" value="Chromosome 1"/>
</dbReference>
<evidence type="ECO:0000313" key="2">
    <source>
        <dbReference type="EMBL" id="KAI5084170.1"/>
    </source>
</evidence>
<keyword evidence="3" id="KW-1185">Reference proteome</keyword>
<gene>
    <name evidence="2" type="ORF">GOP47_0000339</name>
</gene>
<proteinExistence type="predicted"/>
<comment type="caution">
    <text evidence="2">The sequence shown here is derived from an EMBL/GenBank/DDBJ whole genome shotgun (WGS) entry which is preliminary data.</text>
</comment>
<feature type="region of interest" description="Disordered" evidence="1">
    <location>
        <begin position="50"/>
        <end position="137"/>
    </location>
</feature>
<name>A0A9D4VDS0_ADICA</name>
<feature type="compositionally biased region" description="Basic and acidic residues" evidence="1">
    <location>
        <begin position="124"/>
        <end position="137"/>
    </location>
</feature>
<sequence>MAFISRENLSMVLNNEWNNDGKEVPSSILPTESLLDKVMLTIEELATAIRPMAPQKGSPQENSNKIGGDGNADIRGLLVESMEDDTMPLGNKEDNHTMSADNDNTSEQQTPPTMVVGPVTCQQKEAHEGSSESDAHG</sequence>
<dbReference type="EMBL" id="JABFUD020000001">
    <property type="protein sequence ID" value="KAI5084170.1"/>
    <property type="molecule type" value="Genomic_DNA"/>
</dbReference>